<keyword evidence="1" id="KW-1133">Transmembrane helix</keyword>
<dbReference type="Proteomes" id="UP000475385">
    <property type="component" value="Unassembled WGS sequence"/>
</dbReference>
<feature type="transmembrane region" description="Helical" evidence="1">
    <location>
        <begin position="101"/>
        <end position="120"/>
    </location>
</feature>
<keyword evidence="1" id="KW-0472">Membrane</keyword>
<accession>A0A6M1LNY8</accession>
<dbReference type="AlphaFoldDB" id="A0A6M1LNY8"/>
<evidence type="ECO:0000256" key="1">
    <source>
        <dbReference type="SAM" id="Phobius"/>
    </source>
</evidence>
<comment type="caution">
    <text evidence="2">The sequence shown here is derived from an EMBL/GenBank/DDBJ whole genome shotgun (WGS) entry which is preliminary data.</text>
</comment>
<feature type="transmembrane region" description="Helical" evidence="1">
    <location>
        <begin position="69"/>
        <end position="89"/>
    </location>
</feature>
<evidence type="ECO:0000313" key="2">
    <source>
        <dbReference type="EMBL" id="NGM22095.1"/>
    </source>
</evidence>
<feature type="transmembrane region" description="Helical" evidence="1">
    <location>
        <begin position="188"/>
        <end position="209"/>
    </location>
</feature>
<organism evidence="2 3">
    <name type="scientific">Falsiroseomonas algicola</name>
    <dbReference type="NCBI Taxonomy" id="2716930"/>
    <lineage>
        <taxon>Bacteria</taxon>
        <taxon>Pseudomonadati</taxon>
        <taxon>Pseudomonadota</taxon>
        <taxon>Alphaproteobacteria</taxon>
        <taxon>Acetobacterales</taxon>
        <taxon>Roseomonadaceae</taxon>
        <taxon>Falsiroseomonas</taxon>
    </lineage>
</organism>
<feature type="transmembrane region" description="Helical" evidence="1">
    <location>
        <begin position="426"/>
        <end position="443"/>
    </location>
</feature>
<proteinExistence type="predicted"/>
<gene>
    <name evidence="2" type="ORF">G3576_18900</name>
</gene>
<evidence type="ECO:0000313" key="3">
    <source>
        <dbReference type="Proteomes" id="UP000475385"/>
    </source>
</evidence>
<name>A0A6M1LNY8_9PROT</name>
<feature type="transmembrane region" description="Helical" evidence="1">
    <location>
        <begin position="368"/>
        <end position="388"/>
    </location>
</feature>
<evidence type="ECO:0008006" key="4">
    <source>
        <dbReference type="Google" id="ProtNLM"/>
    </source>
</evidence>
<feature type="transmembrane region" description="Helical" evidence="1">
    <location>
        <begin position="400"/>
        <end position="419"/>
    </location>
</feature>
<sequence length="447" mass="46859">MTGRLAGLAWLMLGALLLVWPAFLNGYPLVFSDTGAFLHQTAPPPSGPLVIWDKPHVYGPLLHLFHWRISLWGPVLAQGLLLSHLLWLAQRALRGAASGGVHLLACAGAAALTTAPFTIALLMPDVFAPAVLLALLLLGFARDRLSGAEAIWLGLVAALGIAAHLSHLPLAAAIVVLVALVARRVVPVLRVAAPIAVAVLVLMASNAVLHGKAALSPHGATFALARLQADGPAAAVIRDRCPESGWYLCAFADRLPMDSDAFLWEVDSPVNRAPDGTPRFLGGALLSAEAGAIVGETLRTRPLEVAVAMIGNTFRQFTLALAGDTLVDSHLAAAVRPRIAEAFPARELAAYDGALQSRGLLPAAAAPFLLPHAPVLLLGAALALLAWWRAARAGELRRLGLVLGVLVGVSANAFATGALSKPHLRYEARILWLMPVIAGLALLPRRA</sequence>
<keyword evidence="3" id="KW-1185">Reference proteome</keyword>
<protein>
    <recommendedName>
        <fullName evidence="4">Glycosyltransferase RgtA/B/C/D-like domain-containing protein</fullName>
    </recommendedName>
</protein>
<reference evidence="2 3" key="1">
    <citation type="submission" date="2020-03" db="EMBL/GenBank/DDBJ databases">
        <title>Roseomonas stagni sp. nov., isolated from pond water in Japan.</title>
        <authorList>
            <person name="Furuhata K."/>
            <person name="Miyamoto H."/>
            <person name="Goto K."/>
        </authorList>
    </citation>
    <scope>NUCLEOTIDE SEQUENCE [LARGE SCALE GENOMIC DNA]</scope>
    <source>
        <strain evidence="2 3">PeD5</strain>
    </source>
</reference>
<dbReference type="RefSeq" id="WP_164696005.1">
    <property type="nucleotide sequence ID" value="NZ_JAAIKB010000008.1"/>
</dbReference>
<keyword evidence="1" id="KW-0812">Transmembrane</keyword>
<feature type="transmembrane region" description="Helical" evidence="1">
    <location>
        <begin position="153"/>
        <end position="182"/>
    </location>
</feature>
<dbReference type="EMBL" id="JAAIKB010000008">
    <property type="protein sequence ID" value="NGM22095.1"/>
    <property type="molecule type" value="Genomic_DNA"/>
</dbReference>